<keyword evidence="4 6" id="KW-0472">Membrane</keyword>
<protein>
    <submittedName>
        <fullName evidence="8">Major facilitator superfamily transporter</fullName>
    </submittedName>
</protein>
<evidence type="ECO:0000256" key="1">
    <source>
        <dbReference type="ARBA" id="ARBA00004141"/>
    </source>
</evidence>
<feature type="transmembrane region" description="Helical" evidence="6">
    <location>
        <begin position="273"/>
        <end position="294"/>
    </location>
</feature>
<dbReference type="CDD" id="cd17502">
    <property type="entry name" value="MFS_Azr1_MDR_like"/>
    <property type="match status" value="1"/>
</dbReference>
<evidence type="ECO:0000313" key="8">
    <source>
        <dbReference type="EMBL" id="GAT56081.1"/>
    </source>
</evidence>
<dbReference type="Proteomes" id="UP000815677">
    <property type="component" value="Unassembled WGS sequence"/>
</dbReference>
<feature type="domain" description="Major facilitator superfamily (MFS) profile" evidence="7">
    <location>
        <begin position="78"/>
        <end position="570"/>
    </location>
</feature>
<feature type="transmembrane region" description="Helical" evidence="6">
    <location>
        <begin position="75"/>
        <end position="95"/>
    </location>
</feature>
<feature type="transmembrane region" description="Helical" evidence="6">
    <location>
        <begin position="380"/>
        <end position="403"/>
    </location>
</feature>
<feature type="transmembrane region" description="Helical" evidence="6">
    <location>
        <begin position="200"/>
        <end position="221"/>
    </location>
</feature>
<evidence type="ECO:0000256" key="5">
    <source>
        <dbReference type="SAM" id="MobiDB-lite"/>
    </source>
</evidence>
<feature type="transmembrane region" description="Helical" evidence="6">
    <location>
        <begin position="434"/>
        <end position="452"/>
    </location>
</feature>
<dbReference type="PANTHER" id="PTHR23501:SF199">
    <property type="entry name" value="MFS EFFLUX TRANSPORTER INPD-RELATED"/>
    <property type="match status" value="1"/>
</dbReference>
<name>A0ABQ0M1P2_MYCCL</name>
<evidence type="ECO:0000256" key="4">
    <source>
        <dbReference type="ARBA" id="ARBA00023136"/>
    </source>
</evidence>
<sequence>MSTPRPSGETHVLVNLPPATRQNSGTATPAVVGSKDLDASSEPRRKEPEDRFEDGTVVDFDEAEDFSEHPRGLKLVLLMVALCLSVFLIALDTTINSTATPRITDEFHSLDDISWYGSVYPLGTAATQLLVGKLFTYLSIKWVFIAAIVIFEAGSALCGAAPSSAAFIIGRAISGVGCAGVFPGAMIIVAHSAPLEQRPLLSGILIGMFGIASVAGPLLGGVFTSDVSWRWCFYINLPFGAITLFFLVFFFKLPKSSHRKPENIPLRAKIWRFDPIGAFVFVPSIVSLLLALQWGGTQYAWGSPRIIGLFVTFGVLLLIFLAIQVWMGPDATVPVHIFRRRSIWSSVFFGFCLYGAFFLFAFYLPVWFQAIKSDSPIKSGVSTIPVVITLVLGSLISGAVVTATGYYNPWLYLSPVLMSIGAGLISTFKTNTGHARWIGYQVIFGFGVGVGMQQPMIAVQTVLPLEHVPTGTALLMFMQTLGSAIFISVGTNIFETNLVNGIIQNVPIPGLNPKVVASIGATSLGQIIPAQYLPAVLEVYNTALTKAFRVSIYLSAISAIGAGIIEWKSVKGRKDISMAAA</sequence>
<dbReference type="PANTHER" id="PTHR23501">
    <property type="entry name" value="MAJOR FACILITATOR SUPERFAMILY"/>
    <property type="match status" value="1"/>
</dbReference>
<keyword evidence="9" id="KW-1185">Reference proteome</keyword>
<dbReference type="SUPFAM" id="SSF103473">
    <property type="entry name" value="MFS general substrate transporter"/>
    <property type="match status" value="1"/>
</dbReference>
<feature type="transmembrane region" description="Helical" evidence="6">
    <location>
        <begin position="410"/>
        <end position="428"/>
    </location>
</feature>
<dbReference type="InterPro" id="IPR036259">
    <property type="entry name" value="MFS_trans_sf"/>
</dbReference>
<dbReference type="Gene3D" id="1.20.1250.20">
    <property type="entry name" value="MFS general substrate transporter like domains"/>
    <property type="match status" value="2"/>
</dbReference>
<feature type="transmembrane region" description="Helical" evidence="6">
    <location>
        <begin position="233"/>
        <end position="253"/>
    </location>
</feature>
<dbReference type="InterPro" id="IPR020846">
    <property type="entry name" value="MFS_dom"/>
</dbReference>
<keyword evidence="3 6" id="KW-1133">Transmembrane helix</keyword>
<accession>A0ABQ0M1P2</accession>
<dbReference type="InterPro" id="IPR011701">
    <property type="entry name" value="MFS"/>
</dbReference>
<reference evidence="8" key="1">
    <citation type="submission" date="2014-09" db="EMBL/GenBank/DDBJ databases">
        <title>Genome sequence of the luminous mushroom Mycena chlorophos for searching fungal bioluminescence genes.</title>
        <authorList>
            <person name="Tanaka Y."/>
            <person name="Kasuga D."/>
            <person name="Oba Y."/>
            <person name="Hase S."/>
            <person name="Sato K."/>
            <person name="Oba Y."/>
            <person name="Sakakibara Y."/>
        </authorList>
    </citation>
    <scope>NUCLEOTIDE SEQUENCE</scope>
</reference>
<feature type="compositionally biased region" description="Basic and acidic residues" evidence="5">
    <location>
        <begin position="35"/>
        <end position="49"/>
    </location>
</feature>
<evidence type="ECO:0000256" key="6">
    <source>
        <dbReference type="SAM" id="Phobius"/>
    </source>
</evidence>
<feature type="transmembrane region" description="Helical" evidence="6">
    <location>
        <begin position="547"/>
        <end position="565"/>
    </location>
</feature>
<proteinExistence type="predicted"/>
<evidence type="ECO:0000313" key="9">
    <source>
        <dbReference type="Proteomes" id="UP000815677"/>
    </source>
</evidence>
<evidence type="ECO:0000256" key="2">
    <source>
        <dbReference type="ARBA" id="ARBA00022692"/>
    </source>
</evidence>
<feature type="transmembrane region" description="Helical" evidence="6">
    <location>
        <begin position="306"/>
        <end position="326"/>
    </location>
</feature>
<feature type="transmembrane region" description="Helical" evidence="6">
    <location>
        <begin position="347"/>
        <end position="368"/>
    </location>
</feature>
<feature type="transmembrane region" description="Helical" evidence="6">
    <location>
        <begin position="168"/>
        <end position="188"/>
    </location>
</feature>
<dbReference type="PROSITE" id="PS50850">
    <property type="entry name" value="MFS"/>
    <property type="match status" value="1"/>
</dbReference>
<feature type="transmembrane region" description="Helical" evidence="6">
    <location>
        <begin position="473"/>
        <end position="494"/>
    </location>
</feature>
<evidence type="ECO:0000259" key="7">
    <source>
        <dbReference type="PROSITE" id="PS50850"/>
    </source>
</evidence>
<evidence type="ECO:0000256" key="3">
    <source>
        <dbReference type="ARBA" id="ARBA00022989"/>
    </source>
</evidence>
<gene>
    <name evidence="8" type="ORF">MCHLO_12777</name>
</gene>
<feature type="transmembrane region" description="Helical" evidence="6">
    <location>
        <begin position="142"/>
        <end position="162"/>
    </location>
</feature>
<keyword evidence="2 6" id="KW-0812">Transmembrane</keyword>
<dbReference type="Pfam" id="PF07690">
    <property type="entry name" value="MFS_1"/>
    <property type="match status" value="1"/>
</dbReference>
<comment type="subcellular location">
    <subcellularLocation>
        <location evidence="1">Membrane</location>
        <topology evidence="1">Multi-pass membrane protein</topology>
    </subcellularLocation>
</comment>
<feature type="region of interest" description="Disordered" evidence="5">
    <location>
        <begin position="1"/>
        <end position="54"/>
    </location>
</feature>
<organism evidence="8 9">
    <name type="scientific">Mycena chlorophos</name>
    <name type="common">Agaric fungus</name>
    <name type="synonym">Agaricus chlorophos</name>
    <dbReference type="NCBI Taxonomy" id="658473"/>
    <lineage>
        <taxon>Eukaryota</taxon>
        <taxon>Fungi</taxon>
        <taxon>Dikarya</taxon>
        <taxon>Basidiomycota</taxon>
        <taxon>Agaricomycotina</taxon>
        <taxon>Agaricomycetes</taxon>
        <taxon>Agaricomycetidae</taxon>
        <taxon>Agaricales</taxon>
        <taxon>Marasmiineae</taxon>
        <taxon>Mycenaceae</taxon>
        <taxon>Mycena</taxon>
    </lineage>
</organism>
<dbReference type="EMBL" id="DF849236">
    <property type="protein sequence ID" value="GAT56081.1"/>
    <property type="molecule type" value="Genomic_DNA"/>
</dbReference>